<organism evidence="2 3">
    <name type="scientific">Orchesella dallaii</name>
    <dbReference type="NCBI Taxonomy" id="48710"/>
    <lineage>
        <taxon>Eukaryota</taxon>
        <taxon>Metazoa</taxon>
        <taxon>Ecdysozoa</taxon>
        <taxon>Arthropoda</taxon>
        <taxon>Hexapoda</taxon>
        <taxon>Collembola</taxon>
        <taxon>Entomobryomorpha</taxon>
        <taxon>Entomobryoidea</taxon>
        <taxon>Orchesellidae</taxon>
        <taxon>Orchesellinae</taxon>
        <taxon>Orchesella</taxon>
    </lineage>
</organism>
<dbReference type="EMBL" id="CAXLJM020000043">
    <property type="protein sequence ID" value="CAL8110201.1"/>
    <property type="molecule type" value="Genomic_DNA"/>
</dbReference>
<accession>A0ABP1QR36</accession>
<proteinExistence type="predicted"/>
<feature type="chain" id="PRO_5047239693" evidence="1">
    <location>
        <begin position="20"/>
        <end position="171"/>
    </location>
</feature>
<protein>
    <submittedName>
        <fullName evidence="2">Uncharacterized protein</fullName>
    </submittedName>
</protein>
<feature type="signal peptide" evidence="1">
    <location>
        <begin position="1"/>
        <end position="19"/>
    </location>
</feature>
<evidence type="ECO:0000313" key="2">
    <source>
        <dbReference type="EMBL" id="CAL8110201.1"/>
    </source>
</evidence>
<evidence type="ECO:0000256" key="1">
    <source>
        <dbReference type="SAM" id="SignalP"/>
    </source>
</evidence>
<sequence length="171" mass="19283">MLHILNMVVVAQLFVSTAAQNTDCIQFLKNFHRRGPNVSGRLEIPVDDMYPKYKLKISFSSPIHHMTFRQLRAKDSGTHKEFVIDPMEMQRDGTLLLDIQIRLQRLFGPTSRVTRIVYNNVALCGDPVDASDFDASFLLSTSTSSSTSIPLLIPTNSTNSKDFGEDEDDIF</sequence>
<reference evidence="2 3" key="1">
    <citation type="submission" date="2024-08" db="EMBL/GenBank/DDBJ databases">
        <authorList>
            <person name="Cucini C."/>
            <person name="Frati F."/>
        </authorList>
    </citation>
    <scope>NUCLEOTIDE SEQUENCE [LARGE SCALE GENOMIC DNA]</scope>
</reference>
<comment type="caution">
    <text evidence="2">The sequence shown here is derived from an EMBL/GenBank/DDBJ whole genome shotgun (WGS) entry which is preliminary data.</text>
</comment>
<keyword evidence="3" id="KW-1185">Reference proteome</keyword>
<dbReference type="Proteomes" id="UP001642540">
    <property type="component" value="Unassembled WGS sequence"/>
</dbReference>
<evidence type="ECO:0000313" key="3">
    <source>
        <dbReference type="Proteomes" id="UP001642540"/>
    </source>
</evidence>
<gene>
    <name evidence="2" type="ORF">ODALV1_LOCUS14049</name>
</gene>
<keyword evidence="1" id="KW-0732">Signal</keyword>
<name>A0ABP1QR36_9HEXA</name>